<keyword evidence="3" id="KW-1185">Reference proteome</keyword>
<dbReference type="AlphaFoldDB" id="A0A6L2Q242"/>
<dbReference type="InterPro" id="IPR041426">
    <property type="entry name" value="Mos1_HTH"/>
</dbReference>
<feature type="domain" description="Mos1 transposase HTH" evidence="1">
    <location>
        <begin position="12"/>
        <end position="57"/>
    </location>
</feature>
<dbReference type="Proteomes" id="UP000502823">
    <property type="component" value="Unassembled WGS sequence"/>
</dbReference>
<comment type="caution">
    <text evidence="2">The sequence shown here is derived from an EMBL/GenBank/DDBJ whole genome shotgun (WGS) entry which is preliminary data.</text>
</comment>
<dbReference type="PANTHER" id="PTHR46060">
    <property type="entry name" value="MARINER MOS1 TRANSPOSASE-LIKE PROTEIN"/>
    <property type="match status" value="1"/>
</dbReference>
<gene>
    <name evidence="2" type="ORF">Cfor_10299</name>
</gene>
<evidence type="ECO:0000313" key="3">
    <source>
        <dbReference type="Proteomes" id="UP000502823"/>
    </source>
</evidence>
<dbReference type="OrthoDB" id="8193109at2759"/>
<evidence type="ECO:0000313" key="2">
    <source>
        <dbReference type="EMBL" id="GFG38000.1"/>
    </source>
</evidence>
<dbReference type="InterPro" id="IPR052709">
    <property type="entry name" value="Transposase-MT_Hybrid"/>
</dbReference>
<protein>
    <recommendedName>
        <fullName evidence="1">Mos1 transposase HTH domain-containing protein</fullName>
    </recommendedName>
</protein>
<organism evidence="2 3">
    <name type="scientific">Coptotermes formosanus</name>
    <name type="common">Formosan subterranean termite</name>
    <dbReference type="NCBI Taxonomy" id="36987"/>
    <lineage>
        <taxon>Eukaryota</taxon>
        <taxon>Metazoa</taxon>
        <taxon>Ecdysozoa</taxon>
        <taxon>Arthropoda</taxon>
        <taxon>Hexapoda</taxon>
        <taxon>Insecta</taxon>
        <taxon>Pterygota</taxon>
        <taxon>Neoptera</taxon>
        <taxon>Polyneoptera</taxon>
        <taxon>Dictyoptera</taxon>
        <taxon>Blattodea</taxon>
        <taxon>Blattoidea</taxon>
        <taxon>Termitoidae</taxon>
        <taxon>Rhinotermitidae</taxon>
        <taxon>Coptotermes</taxon>
    </lineage>
</organism>
<reference evidence="3" key="1">
    <citation type="submission" date="2020-01" db="EMBL/GenBank/DDBJ databases">
        <title>Draft genome sequence of the Termite Coptotermes fromosanus.</title>
        <authorList>
            <person name="Itakura S."/>
            <person name="Yosikawa Y."/>
            <person name="Umezawa K."/>
        </authorList>
    </citation>
    <scope>NUCLEOTIDE SEQUENCE [LARGE SCALE GENOMIC DNA]</scope>
</reference>
<feature type="non-terminal residue" evidence="2">
    <location>
        <position position="101"/>
    </location>
</feature>
<dbReference type="Gene3D" id="1.10.10.1450">
    <property type="match status" value="1"/>
</dbReference>
<proteinExistence type="predicted"/>
<dbReference type="Pfam" id="PF17906">
    <property type="entry name" value="HTH_48"/>
    <property type="match status" value="1"/>
</dbReference>
<sequence length="101" mass="11517">MAVPLQQCTKQEQRSVVRFLFSEGVKPIEIHRRMRIQYGDRCMSRTQVYEWTEKFKNRITSVEDSPRPGPAFTAVTEDMSGCAPVRKISFLVESTCLSSAG</sequence>
<dbReference type="EMBL" id="BLKM01000739">
    <property type="protein sequence ID" value="GFG38000.1"/>
    <property type="molecule type" value="Genomic_DNA"/>
</dbReference>
<evidence type="ECO:0000259" key="1">
    <source>
        <dbReference type="Pfam" id="PF17906"/>
    </source>
</evidence>
<dbReference type="InParanoid" id="A0A6L2Q242"/>
<dbReference type="PANTHER" id="PTHR46060:SF1">
    <property type="entry name" value="MARINER MOS1 TRANSPOSASE-LIKE PROTEIN"/>
    <property type="match status" value="1"/>
</dbReference>
<name>A0A6L2Q242_COPFO</name>
<accession>A0A6L2Q242</accession>